<sequence length="54" mass="5932">MRGVTCQNITHLNPLVTWHSDTSLLSTSLLPASSFQSVPPQAHLVCFSQKTDVH</sequence>
<dbReference type="EMBL" id="GBXM01016042">
    <property type="protein sequence ID" value="JAH92535.1"/>
    <property type="molecule type" value="Transcribed_RNA"/>
</dbReference>
<proteinExistence type="predicted"/>
<accession>A0A0E9WSK8</accession>
<organism evidence="1">
    <name type="scientific">Anguilla anguilla</name>
    <name type="common">European freshwater eel</name>
    <name type="synonym">Muraena anguilla</name>
    <dbReference type="NCBI Taxonomy" id="7936"/>
    <lineage>
        <taxon>Eukaryota</taxon>
        <taxon>Metazoa</taxon>
        <taxon>Chordata</taxon>
        <taxon>Craniata</taxon>
        <taxon>Vertebrata</taxon>
        <taxon>Euteleostomi</taxon>
        <taxon>Actinopterygii</taxon>
        <taxon>Neopterygii</taxon>
        <taxon>Teleostei</taxon>
        <taxon>Anguilliformes</taxon>
        <taxon>Anguillidae</taxon>
        <taxon>Anguilla</taxon>
    </lineage>
</organism>
<evidence type="ECO:0000313" key="1">
    <source>
        <dbReference type="EMBL" id="JAH92535.1"/>
    </source>
</evidence>
<reference evidence="1" key="1">
    <citation type="submission" date="2014-11" db="EMBL/GenBank/DDBJ databases">
        <authorList>
            <person name="Amaro Gonzalez C."/>
        </authorList>
    </citation>
    <scope>NUCLEOTIDE SEQUENCE</scope>
</reference>
<name>A0A0E9WSK8_ANGAN</name>
<protein>
    <submittedName>
        <fullName evidence="1">Uncharacterized protein</fullName>
    </submittedName>
</protein>
<reference evidence="1" key="2">
    <citation type="journal article" date="2015" name="Fish Shellfish Immunol.">
        <title>Early steps in the European eel (Anguilla anguilla)-Vibrio vulnificus interaction in the gills: Role of the RtxA13 toxin.</title>
        <authorList>
            <person name="Callol A."/>
            <person name="Pajuelo D."/>
            <person name="Ebbesson L."/>
            <person name="Teles M."/>
            <person name="MacKenzie S."/>
            <person name="Amaro C."/>
        </authorList>
    </citation>
    <scope>NUCLEOTIDE SEQUENCE</scope>
</reference>
<dbReference type="AlphaFoldDB" id="A0A0E9WSK8"/>